<keyword evidence="1" id="KW-0472">Membrane</keyword>
<protein>
    <submittedName>
        <fullName evidence="2">DUF3185 domain-containing protein</fullName>
    </submittedName>
</protein>
<evidence type="ECO:0000313" key="3">
    <source>
        <dbReference type="Proteomes" id="UP000515312"/>
    </source>
</evidence>
<sequence>MKTTTVVGILLVVLAIVGFAVGGISFTHQKKDVDVGPVQVSHNETSTVPISPILSTISLIAGVGLVVAGVRAKA</sequence>
<evidence type="ECO:0000313" key="2">
    <source>
        <dbReference type="EMBL" id="QNI31716.1"/>
    </source>
</evidence>
<dbReference type="EMBL" id="CP060394">
    <property type="protein sequence ID" value="QNI31716.1"/>
    <property type="molecule type" value="Genomic_DNA"/>
</dbReference>
<proteinExistence type="predicted"/>
<keyword evidence="3" id="KW-1185">Reference proteome</keyword>
<dbReference type="Proteomes" id="UP000515312">
    <property type="component" value="Chromosome"/>
</dbReference>
<dbReference type="AlphaFoldDB" id="A0A7G8BGP6"/>
<name>A0A7G8BGP6_9BACT</name>
<dbReference type="RefSeq" id="WP_186742594.1">
    <property type="nucleotide sequence ID" value="NZ_CP060394.1"/>
</dbReference>
<keyword evidence="1" id="KW-1133">Transmembrane helix</keyword>
<keyword evidence="1" id="KW-0812">Transmembrane</keyword>
<reference evidence="2 3" key="1">
    <citation type="submission" date="2020-08" db="EMBL/GenBank/DDBJ databases">
        <title>Edaphobacter telluris sp. nov. and Acidobacterium dinghuensis sp. nov., two acidobacteria isolated from forest soil.</title>
        <authorList>
            <person name="Fu J."/>
            <person name="Qiu L."/>
        </authorList>
    </citation>
    <scope>NUCLEOTIDE SEQUENCE [LARGE SCALE GENOMIC DNA]</scope>
    <source>
        <strain evidence="2">4Y35</strain>
    </source>
</reference>
<accession>A0A7G8BGP6</accession>
<feature type="transmembrane region" description="Helical" evidence="1">
    <location>
        <begin position="48"/>
        <end position="70"/>
    </location>
</feature>
<dbReference type="KEGG" id="adin:H7849_22105"/>
<evidence type="ECO:0000256" key="1">
    <source>
        <dbReference type="SAM" id="Phobius"/>
    </source>
</evidence>
<feature type="transmembrane region" description="Helical" evidence="1">
    <location>
        <begin position="7"/>
        <end position="28"/>
    </location>
</feature>
<organism evidence="2 3">
    <name type="scientific">Alloacidobacterium dinghuense</name>
    <dbReference type="NCBI Taxonomy" id="2763107"/>
    <lineage>
        <taxon>Bacteria</taxon>
        <taxon>Pseudomonadati</taxon>
        <taxon>Acidobacteriota</taxon>
        <taxon>Terriglobia</taxon>
        <taxon>Terriglobales</taxon>
        <taxon>Acidobacteriaceae</taxon>
        <taxon>Alloacidobacterium</taxon>
    </lineage>
</organism>
<gene>
    <name evidence="2" type="ORF">H7849_22105</name>
</gene>